<dbReference type="EMBL" id="CM040987">
    <property type="protein sequence ID" value="MCJ8738975.1"/>
    <property type="molecule type" value="Genomic_DNA"/>
</dbReference>
<sequence>MACAILESQRGELIGSNHDFNTILKHINELTMKLDLQTILREAEGIYLQLVQCKELPAKVREVLGMCVTSSSDEESSESEPRETDRLLSESAAGGVAVCQSTNQNAPHRPPPTYP</sequence>
<name>A0ACC5YTL3_9TELE</name>
<protein>
    <submittedName>
        <fullName evidence="1">Uncharacterized protein</fullName>
    </submittedName>
</protein>
<dbReference type="Proteomes" id="UP000830395">
    <property type="component" value="Chromosome 13"/>
</dbReference>
<keyword evidence="2" id="KW-1185">Reference proteome</keyword>
<evidence type="ECO:0000313" key="1">
    <source>
        <dbReference type="EMBL" id="MCJ8738975.1"/>
    </source>
</evidence>
<gene>
    <name evidence="1" type="ORF">PDJAM_G00041880</name>
</gene>
<organism evidence="1 2">
    <name type="scientific">Pangasius djambal</name>
    <dbReference type="NCBI Taxonomy" id="1691987"/>
    <lineage>
        <taxon>Eukaryota</taxon>
        <taxon>Metazoa</taxon>
        <taxon>Chordata</taxon>
        <taxon>Craniata</taxon>
        <taxon>Vertebrata</taxon>
        <taxon>Euteleostomi</taxon>
        <taxon>Actinopterygii</taxon>
        <taxon>Neopterygii</taxon>
        <taxon>Teleostei</taxon>
        <taxon>Ostariophysi</taxon>
        <taxon>Siluriformes</taxon>
        <taxon>Pangasiidae</taxon>
        <taxon>Pangasius</taxon>
    </lineage>
</organism>
<proteinExistence type="predicted"/>
<reference evidence="1" key="1">
    <citation type="submission" date="2020-02" db="EMBL/GenBank/DDBJ databases">
        <title>Genome sequencing of the panga catfish, Pangasius djambal.</title>
        <authorList>
            <person name="Wen M."/>
            <person name="Zahm M."/>
            <person name="Roques C."/>
            <person name="Cabau C."/>
            <person name="Klopp C."/>
            <person name="Donnadieu C."/>
            <person name="Jouanno E."/>
            <person name="Avarre J.-C."/>
            <person name="Campet M."/>
            <person name="Ha T."/>
            <person name="Dugue R."/>
            <person name="Lampietro C."/>
            <person name="Louis A."/>
            <person name="Herpin A."/>
            <person name="Echchiki A."/>
            <person name="Berthelot C."/>
            <person name="Parey E."/>
            <person name="Roest-Crollius H."/>
            <person name="Braasch I."/>
            <person name="Postlethwait J.H."/>
            <person name="Bobe J."/>
            <person name="Montfort J."/>
            <person name="Bouchez O."/>
            <person name="Begum T."/>
            <person name="Schartl M."/>
            <person name="Gustiano R."/>
            <person name="Guiguen Y."/>
        </authorList>
    </citation>
    <scope>NUCLEOTIDE SEQUENCE</scope>
    <source>
        <strain evidence="1">Pdj_M5554</strain>
    </source>
</reference>
<comment type="caution">
    <text evidence="1">The sequence shown here is derived from an EMBL/GenBank/DDBJ whole genome shotgun (WGS) entry which is preliminary data.</text>
</comment>
<accession>A0ACC5YTL3</accession>
<evidence type="ECO:0000313" key="2">
    <source>
        <dbReference type="Proteomes" id="UP000830395"/>
    </source>
</evidence>